<gene>
    <name evidence="1" type="ORF">PYX00_000201</name>
</gene>
<proteinExistence type="predicted"/>
<reference evidence="1" key="1">
    <citation type="journal article" date="2024" name="Gigascience">
        <title>Chromosome-level genome of the poultry shaft louse Menopon gallinae provides insight into the host-switching and adaptive evolution of parasitic lice.</title>
        <authorList>
            <person name="Xu Y."/>
            <person name="Ma L."/>
            <person name="Liu S."/>
            <person name="Liang Y."/>
            <person name="Liu Q."/>
            <person name="He Z."/>
            <person name="Tian L."/>
            <person name="Duan Y."/>
            <person name="Cai W."/>
            <person name="Li H."/>
            <person name="Song F."/>
        </authorList>
    </citation>
    <scope>NUCLEOTIDE SEQUENCE</scope>
    <source>
        <strain evidence="1">Cailab_2023a</strain>
    </source>
</reference>
<accession>A0AAW2I835</accession>
<dbReference type="AlphaFoldDB" id="A0AAW2I835"/>
<name>A0AAW2I835_9NEOP</name>
<evidence type="ECO:0000313" key="1">
    <source>
        <dbReference type="EMBL" id="KAL0278364.1"/>
    </source>
</evidence>
<sequence length="62" mass="6610">MPAEIKPITTNKPPPLLRSRTLPSIVVPGLSILQAQIDAKYKAGKHFVISSSSIASLQTGKL</sequence>
<dbReference type="EMBL" id="JARGDH010000001">
    <property type="protein sequence ID" value="KAL0278364.1"/>
    <property type="molecule type" value="Genomic_DNA"/>
</dbReference>
<organism evidence="1">
    <name type="scientific">Menopon gallinae</name>
    <name type="common">poultry shaft louse</name>
    <dbReference type="NCBI Taxonomy" id="328185"/>
    <lineage>
        <taxon>Eukaryota</taxon>
        <taxon>Metazoa</taxon>
        <taxon>Ecdysozoa</taxon>
        <taxon>Arthropoda</taxon>
        <taxon>Hexapoda</taxon>
        <taxon>Insecta</taxon>
        <taxon>Pterygota</taxon>
        <taxon>Neoptera</taxon>
        <taxon>Paraneoptera</taxon>
        <taxon>Psocodea</taxon>
        <taxon>Troctomorpha</taxon>
        <taxon>Phthiraptera</taxon>
        <taxon>Amblycera</taxon>
        <taxon>Menoponidae</taxon>
        <taxon>Menopon</taxon>
    </lineage>
</organism>
<comment type="caution">
    <text evidence="1">The sequence shown here is derived from an EMBL/GenBank/DDBJ whole genome shotgun (WGS) entry which is preliminary data.</text>
</comment>
<protein>
    <submittedName>
        <fullName evidence="1">Uncharacterized protein</fullName>
    </submittedName>
</protein>